<name>A0A8J7DWD7_9CYAN</name>
<dbReference type="InterPro" id="IPR021336">
    <property type="entry name" value="DUF2949"/>
</dbReference>
<keyword evidence="2" id="KW-1185">Reference proteome</keyword>
<dbReference type="AlphaFoldDB" id="A0A8J7DWD7"/>
<dbReference type="Proteomes" id="UP000654482">
    <property type="component" value="Unassembled WGS sequence"/>
</dbReference>
<dbReference type="EMBL" id="JADEWZ010000013">
    <property type="protein sequence ID" value="MBE9116277.1"/>
    <property type="molecule type" value="Genomic_DNA"/>
</dbReference>
<gene>
    <name evidence="1" type="ORF">IQ249_10250</name>
</gene>
<accession>A0A8J7DWD7</accession>
<comment type="caution">
    <text evidence="1">The sequence shown here is derived from an EMBL/GenBank/DDBJ whole genome shotgun (WGS) entry which is preliminary data.</text>
</comment>
<reference evidence="1" key="1">
    <citation type="submission" date="2020-10" db="EMBL/GenBank/DDBJ databases">
        <authorList>
            <person name="Castelo-Branco R."/>
            <person name="Eusebio N."/>
            <person name="Adriana R."/>
            <person name="Vieira A."/>
            <person name="Brugerolle De Fraissinette N."/>
            <person name="Rezende De Castro R."/>
            <person name="Schneider M.P."/>
            <person name="Vasconcelos V."/>
            <person name="Leao P.N."/>
        </authorList>
    </citation>
    <scope>NUCLEOTIDE SEQUENCE</scope>
    <source>
        <strain evidence="1">LEGE 07157</strain>
    </source>
</reference>
<protein>
    <submittedName>
        <fullName evidence="1">DUF2949 domain-containing protein</fullName>
    </submittedName>
</protein>
<proteinExistence type="predicted"/>
<evidence type="ECO:0000313" key="1">
    <source>
        <dbReference type="EMBL" id="MBE9116277.1"/>
    </source>
</evidence>
<dbReference type="Pfam" id="PF11165">
    <property type="entry name" value="DUF2949"/>
    <property type="match status" value="1"/>
</dbReference>
<dbReference type="RefSeq" id="WP_194029376.1">
    <property type="nucleotide sequence ID" value="NZ_JADEWZ010000013.1"/>
</dbReference>
<sequence>MLVQLIQFLKDQFAISQDSIFLAIQDSEDPLDLLFVLHQQHAISFEQLDCAGAWLVGQCQGHCG</sequence>
<organism evidence="1 2">
    <name type="scientific">Lusitaniella coriacea LEGE 07157</name>
    <dbReference type="NCBI Taxonomy" id="945747"/>
    <lineage>
        <taxon>Bacteria</taxon>
        <taxon>Bacillati</taxon>
        <taxon>Cyanobacteriota</taxon>
        <taxon>Cyanophyceae</taxon>
        <taxon>Spirulinales</taxon>
        <taxon>Lusitaniellaceae</taxon>
        <taxon>Lusitaniella</taxon>
    </lineage>
</organism>
<evidence type="ECO:0000313" key="2">
    <source>
        <dbReference type="Proteomes" id="UP000654482"/>
    </source>
</evidence>